<organism evidence="1 2">
    <name type="scientific">Halosquirtibacter laminarini</name>
    <dbReference type="NCBI Taxonomy" id="3374600"/>
    <lineage>
        <taxon>Bacteria</taxon>
        <taxon>Pseudomonadati</taxon>
        <taxon>Bacteroidota</taxon>
        <taxon>Bacteroidia</taxon>
        <taxon>Marinilabiliales</taxon>
        <taxon>Prolixibacteraceae</taxon>
        <taxon>Halosquirtibacter</taxon>
    </lineage>
</organism>
<accession>A0AC61NII3</accession>
<evidence type="ECO:0000313" key="1">
    <source>
        <dbReference type="EMBL" id="QZE15535.1"/>
    </source>
</evidence>
<gene>
    <name evidence="1" type="ORF">K4L44_06800</name>
</gene>
<dbReference type="Proteomes" id="UP000826212">
    <property type="component" value="Chromosome"/>
</dbReference>
<proteinExistence type="predicted"/>
<evidence type="ECO:0000313" key="2">
    <source>
        <dbReference type="Proteomes" id="UP000826212"/>
    </source>
</evidence>
<protein>
    <submittedName>
        <fullName evidence="1">Uncharacterized protein</fullName>
    </submittedName>
</protein>
<sequence length="196" mass="23225">MNQDTKDKLLGRLDVIYTKFNLFIISILTLIFLFHEKLEDMIQTTLVKDRLDHVESDDIHLMVIIIAIVLICVFFVRKYIRRYIFSHKFIVIYSIVTLIYSYYRIGDVRWNFLKITKEGFFDSIVYLDFIYLFAIGLFISRIVNWMTLSKKNTEVLIPDNALSDPKKHQLFHSRAILVDDLSELLINTGLVHELLK</sequence>
<keyword evidence="2" id="KW-1185">Reference proteome</keyword>
<reference evidence="1" key="1">
    <citation type="submission" date="2021-08" db="EMBL/GenBank/DDBJ databases">
        <title>Novel anaerobic bacterium isolated from sea squirt in East Sea, Republic of Korea.</title>
        <authorList>
            <person name="Nguyen T.H."/>
            <person name="Li Z."/>
            <person name="Lee Y.-J."/>
            <person name="Ko J."/>
            <person name="Kim S.-G."/>
        </authorList>
    </citation>
    <scope>NUCLEOTIDE SEQUENCE</scope>
    <source>
        <strain evidence="1">KCTC 25031</strain>
    </source>
</reference>
<dbReference type="EMBL" id="CP081303">
    <property type="protein sequence ID" value="QZE15535.1"/>
    <property type="molecule type" value="Genomic_DNA"/>
</dbReference>
<name>A0AC61NII3_9BACT</name>